<evidence type="ECO:0000256" key="1">
    <source>
        <dbReference type="SAM" id="Phobius"/>
    </source>
</evidence>
<evidence type="ECO:0008006" key="4">
    <source>
        <dbReference type="Google" id="ProtNLM"/>
    </source>
</evidence>
<dbReference type="PANTHER" id="PTHR34219:SF3">
    <property type="entry name" value="BLL7967 PROTEIN"/>
    <property type="match status" value="1"/>
</dbReference>
<evidence type="ECO:0000313" key="2">
    <source>
        <dbReference type="EMBL" id="BBL04715.1"/>
    </source>
</evidence>
<dbReference type="AlphaFoldDB" id="A0A4Y1WVH5"/>
<proteinExistence type="predicted"/>
<dbReference type="RefSeq" id="WP_141413079.1">
    <property type="nucleotide sequence ID" value="NZ_AP019735.1"/>
</dbReference>
<dbReference type="OrthoDB" id="111691at2"/>
<dbReference type="Proteomes" id="UP000318946">
    <property type="component" value="Chromosome"/>
</dbReference>
<sequence length="371" mass="41528">MNKVFRKIHLWLSVPVGLIITVICLTGAALVFERDITESLDPELYKVTYTEGNAPLPPSELVAAIRRQVPDSLELLSLQLPGERDGVCMATFKGTGKRSLSVNPYTGEVNGWTKSYPFFQTMRKLHRWLMDPPAYKGAKSAGKVIVGVTTLVMVVILVSGVAIWVPRTRKALKNRLLVSCTKGWRRFWYDSHVSLGIYATLFLLVMALTGLTWSFQWYRTAAYGLFGVSTARPAMSAPQQRGKEKQDKKPEFDYAVWDAVVSELQVRYSSYASISLTAGKAQVNKPGNMRSSDTAAFDARTGEITSVTAYDDIPRAQKMKGWFYAFHTGSWGGMTTKALYFLAAFIGGILPLSGYYLWLKKKRRSSRKKEL</sequence>
<dbReference type="KEGG" id="acou:A5CBH24_20280"/>
<feature type="transmembrane region" description="Helical" evidence="1">
    <location>
        <begin position="144"/>
        <end position="165"/>
    </location>
</feature>
<accession>A0A4Y1WVH5</accession>
<feature type="transmembrane region" description="Helical" evidence="1">
    <location>
        <begin position="12"/>
        <end position="32"/>
    </location>
</feature>
<feature type="transmembrane region" description="Helical" evidence="1">
    <location>
        <begin position="195"/>
        <end position="215"/>
    </location>
</feature>
<keyword evidence="1" id="KW-1133">Transmembrane helix</keyword>
<keyword evidence="1" id="KW-0472">Membrane</keyword>
<dbReference type="PANTHER" id="PTHR34219">
    <property type="entry name" value="IRON-REGULATED INNER MEMBRANE PROTEIN-RELATED"/>
    <property type="match status" value="1"/>
</dbReference>
<protein>
    <recommendedName>
        <fullName evidence="4">PepSY domain-containing protein</fullName>
    </recommendedName>
</protein>
<reference evidence="3" key="1">
    <citation type="submission" date="2019-06" db="EMBL/GenBank/DDBJ databases">
        <title>Alistipes onderdonkii subsp. vulgaris subsp. nov., Alistipes dispar sp. nov. and Alistipes communis sp. nov., isolated from human faeces, and creation of Alistipes onderdonkii subsp. onderdonkii subsp. nov.</title>
        <authorList>
            <person name="Sakamoto M."/>
            <person name="Ikeyama N."/>
            <person name="Ogata Y."/>
            <person name="Suda W."/>
            <person name="Iino T."/>
            <person name="Hattori M."/>
            <person name="Ohkuma M."/>
        </authorList>
    </citation>
    <scope>NUCLEOTIDE SEQUENCE [LARGE SCALE GENOMIC DNA]</scope>
    <source>
        <strain evidence="3">5CBH24</strain>
    </source>
</reference>
<keyword evidence="3" id="KW-1185">Reference proteome</keyword>
<dbReference type="Pfam" id="PF03929">
    <property type="entry name" value="PepSY_TM"/>
    <property type="match status" value="1"/>
</dbReference>
<dbReference type="InterPro" id="IPR005625">
    <property type="entry name" value="PepSY-ass_TM"/>
</dbReference>
<keyword evidence="1" id="KW-0812">Transmembrane</keyword>
<name>A0A4Y1WVH5_9BACT</name>
<gene>
    <name evidence="2" type="ORF">A5CBH24_20280</name>
</gene>
<evidence type="ECO:0000313" key="3">
    <source>
        <dbReference type="Proteomes" id="UP000318946"/>
    </source>
</evidence>
<feature type="transmembrane region" description="Helical" evidence="1">
    <location>
        <begin position="338"/>
        <end position="359"/>
    </location>
</feature>
<dbReference type="EMBL" id="AP019735">
    <property type="protein sequence ID" value="BBL04715.1"/>
    <property type="molecule type" value="Genomic_DNA"/>
</dbReference>
<dbReference type="GeneID" id="78342745"/>
<organism evidence="2 3">
    <name type="scientific">Alistipes communis</name>
    <dbReference type="NCBI Taxonomy" id="2585118"/>
    <lineage>
        <taxon>Bacteria</taxon>
        <taxon>Pseudomonadati</taxon>
        <taxon>Bacteroidota</taxon>
        <taxon>Bacteroidia</taxon>
        <taxon>Bacteroidales</taxon>
        <taxon>Rikenellaceae</taxon>
        <taxon>Alistipes</taxon>
    </lineage>
</organism>